<dbReference type="InterPro" id="IPR017937">
    <property type="entry name" value="Thioredoxin_CS"/>
</dbReference>
<keyword evidence="3" id="KW-0735">Signal-anchor</keyword>
<evidence type="ECO:0000313" key="8">
    <source>
        <dbReference type="EMBL" id="MFB9311468.1"/>
    </source>
</evidence>
<feature type="signal peptide" evidence="6">
    <location>
        <begin position="1"/>
        <end position="21"/>
    </location>
</feature>
<evidence type="ECO:0000256" key="2">
    <source>
        <dbReference type="ARBA" id="ARBA00022748"/>
    </source>
</evidence>
<evidence type="ECO:0000256" key="3">
    <source>
        <dbReference type="ARBA" id="ARBA00022968"/>
    </source>
</evidence>
<evidence type="ECO:0000259" key="7">
    <source>
        <dbReference type="PROSITE" id="PS51352"/>
    </source>
</evidence>
<name>A0ABV5K3Y4_9ACTN</name>
<protein>
    <submittedName>
        <fullName evidence="8">TlpA family protein disulfide reductase</fullName>
    </submittedName>
</protein>
<dbReference type="InterPro" id="IPR050553">
    <property type="entry name" value="Thioredoxin_ResA/DsbE_sf"/>
</dbReference>
<dbReference type="PANTHER" id="PTHR42852:SF6">
    <property type="entry name" value="THIOL:DISULFIDE INTERCHANGE PROTEIN DSBE"/>
    <property type="match status" value="1"/>
</dbReference>
<accession>A0ABV5K3Y4</accession>
<dbReference type="RefSeq" id="WP_140008772.1">
    <property type="nucleotide sequence ID" value="NZ_JBHMDG010000001.1"/>
</dbReference>
<dbReference type="Pfam" id="PF00578">
    <property type="entry name" value="AhpC-TSA"/>
    <property type="match status" value="1"/>
</dbReference>
<dbReference type="Gene3D" id="3.40.30.10">
    <property type="entry name" value="Glutaredoxin"/>
    <property type="match status" value="1"/>
</dbReference>
<dbReference type="InterPro" id="IPR000866">
    <property type="entry name" value="AhpC/TSA"/>
</dbReference>
<keyword evidence="5" id="KW-0676">Redox-active center</keyword>
<dbReference type="PANTHER" id="PTHR42852">
    <property type="entry name" value="THIOL:DISULFIDE INTERCHANGE PROTEIN DSBE"/>
    <property type="match status" value="1"/>
</dbReference>
<dbReference type="PROSITE" id="PS51352">
    <property type="entry name" value="THIOREDOXIN_2"/>
    <property type="match status" value="1"/>
</dbReference>
<feature type="chain" id="PRO_5045651373" evidence="6">
    <location>
        <begin position="22"/>
        <end position="197"/>
    </location>
</feature>
<dbReference type="Proteomes" id="UP001589750">
    <property type="component" value="Unassembled WGS sequence"/>
</dbReference>
<keyword evidence="4" id="KW-1015">Disulfide bond</keyword>
<evidence type="ECO:0000313" key="9">
    <source>
        <dbReference type="Proteomes" id="UP001589750"/>
    </source>
</evidence>
<evidence type="ECO:0000256" key="6">
    <source>
        <dbReference type="SAM" id="SignalP"/>
    </source>
</evidence>
<gene>
    <name evidence="8" type="ORF">ACFFRI_00305</name>
</gene>
<keyword evidence="3" id="KW-0812">Transmembrane</keyword>
<dbReference type="SUPFAM" id="SSF52833">
    <property type="entry name" value="Thioredoxin-like"/>
    <property type="match status" value="1"/>
</dbReference>
<comment type="subcellular location">
    <subcellularLocation>
        <location evidence="1">Cell envelope</location>
    </subcellularLocation>
</comment>
<sequence length="197" mass="20673">MRRLLAAVATVLALTALTACDGGVPTPGQSKVDVDTPALREQKAAAGIETCVPGSGKNQLPDLTLPCLGGGPDVDLSTLQGPMLINLWYSGCGPCRDEMPVLQQFHDKYADQVPLVGIDVETYPDYAIGFADEVGATYPQLADPGGTVFDDADLGLRQAFPQTIYVAADGRIVKEAKEITSLDQLLASVETNLGVAL</sequence>
<evidence type="ECO:0000256" key="1">
    <source>
        <dbReference type="ARBA" id="ARBA00004196"/>
    </source>
</evidence>
<proteinExistence type="predicted"/>
<dbReference type="InterPro" id="IPR036249">
    <property type="entry name" value="Thioredoxin-like_sf"/>
</dbReference>
<dbReference type="CDD" id="cd02966">
    <property type="entry name" value="TlpA_like_family"/>
    <property type="match status" value="1"/>
</dbReference>
<keyword evidence="6" id="KW-0732">Signal</keyword>
<comment type="caution">
    <text evidence="8">The sequence shown here is derived from an EMBL/GenBank/DDBJ whole genome shotgun (WGS) entry which is preliminary data.</text>
</comment>
<dbReference type="PROSITE" id="PS51257">
    <property type="entry name" value="PROKAR_LIPOPROTEIN"/>
    <property type="match status" value="1"/>
</dbReference>
<evidence type="ECO:0000256" key="5">
    <source>
        <dbReference type="ARBA" id="ARBA00023284"/>
    </source>
</evidence>
<dbReference type="EMBL" id="JBHMDG010000001">
    <property type="protein sequence ID" value="MFB9311468.1"/>
    <property type="molecule type" value="Genomic_DNA"/>
</dbReference>
<feature type="domain" description="Thioredoxin" evidence="7">
    <location>
        <begin position="54"/>
        <end position="194"/>
    </location>
</feature>
<keyword evidence="9" id="KW-1185">Reference proteome</keyword>
<dbReference type="PROSITE" id="PS00194">
    <property type="entry name" value="THIOREDOXIN_1"/>
    <property type="match status" value="1"/>
</dbReference>
<evidence type="ECO:0000256" key="4">
    <source>
        <dbReference type="ARBA" id="ARBA00023157"/>
    </source>
</evidence>
<reference evidence="8 9" key="1">
    <citation type="submission" date="2024-09" db="EMBL/GenBank/DDBJ databases">
        <authorList>
            <person name="Sun Q."/>
            <person name="Mori K."/>
        </authorList>
    </citation>
    <scope>NUCLEOTIDE SEQUENCE [LARGE SCALE GENOMIC DNA]</scope>
    <source>
        <strain evidence="8 9">JCM 9626</strain>
    </source>
</reference>
<keyword evidence="2" id="KW-0201">Cytochrome c-type biogenesis</keyword>
<dbReference type="InterPro" id="IPR013766">
    <property type="entry name" value="Thioredoxin_domain"/>
</dbReference>
<organism evidence="8 9">
    <name type="scientific">Nocardioides plantarum</name>
    <dbReference type="NCBI Taxonomy" id="29299"/>
    <lineage>
        <taxon>Bacteria</taxon>
        <taxon>Bacillati</taxon>
        <taxon>Actinomycetota</taxon>
        <taxon>Actinomycetes</taxon>
        <taxon>Propionibacteriales</taxon>
        <taxon>Nocardioidaceae</taxon>
        <taxon>Nocardioides</taxon>
    </lineage>
</organism>